<protein>
    <recommendedName>
        <fullName evidence="6">NPH3 domain-containing protein</fullName>
    </recommendedName>
</protein>
<name>A0AAQ3T4E9_PASNO</name>
<evidence type="ECO:0000256" key="2">
    <source>
        <dbReference type="ARBA" id="ARBA00022786"/>
    </source>
</evidence>
<comment type="pathway">
    <text evidence="1">Protein modification; protein ubiquitination.</text>
</comment>
<dbReference type="PROSITE" id="PS51649">
    <property type="entry name" value="NPH3"/>
    <property type="match status" value="1"/>
</dbReference>
<evidence type="ECO:0000259" key="6">
    <source>
        <dbReference type="PROSITE" id="PS51649"/>
    </source>
</evidence>
<feature type="compositionally biased region" description="Low complexity" evidence="5">
    <location>
        <begin position="540"/>
        <end position="550"/>
    </location>
</feature>
<feature type="domain" description="NPH3" evidence="6">
    <location>
        <begin position="230"/>
        <end position="503"/>
    </location>
</feature>
<sequence length="682" mass="75119">MKLVMGMDLSETEVEVELSPVAKAEAAAAFSPYSSPSTALLLQRRVVAWANETGSPAAVRVRVGARSFDLHKDPLVSKCKYFSEASLQPGDVELPASFPGGCEAFEVIALFCYGDAVALDPFNVAAVRCAAEFLGVGGLGARCDLYINQVVLQSWDDALIVLQRCQPLLPVAEELLIVSRCVESLAFMACMEILDPEQRRDLPGEAVASRALLVGRRWDAELVKELAARDLWVKDLIALPLDFFDRIVRALRRQGMKEKYVSPVVLFYANKWVLSRKTHKFWACTDDDAVDGETDANRRAAAILEGVVALLPVEAAAAAANSAVPAAFYFALLSRSLTLDLSDENKARLREQVASNLQFARVDDLPLPELETDRSIADSREVRAMESIVSNHVSVQRKGAEAIAEMWDRYLGQFAGDPKLRPERLAELIEVIPAGDRKNHNHLYEAIDTYLVEHRGLSGEEKATLCGHLDCRKLSHEACIQAVQNERMPLRLIVQALFVQQLHTHRAFTECSDSFRCLHSGELVPGAGAYTPSPGCPAIPSSQPLSSSSQYDSRHAPRDARLRARDDASDYETASFRIQALEQEIISLKQTLQRHNTLKGSARRDGNKEPSFRVAADASTPAAIKRRAAVSGSCIGSMRWGSQRRCASRILRVFARLAVFGRGRSRGKQSKCRAATEQLNCM</sequence>
<dbReference type="Pfam" id="PF03000">
    <property type="entry name" value="NPH3"/>
    <property type="match status" value="1"/>
</dbReference>
<accession>A0AAQ3T4E9</accession>
<evidence type="ECO:0000256" key="4">
    <source>
        <dbReference type="SAM" id="Coils"/>
    </source>
</evidence>
<keyword evidence="8" id="KW-1185">Reference proteome</keyword>
<dbReference type="EMBL" id="CP144747">
    <property type="protein sequence ID" value="WVZ66498.1"/>
    <property type="molecule type" value="Genomic_DNA"/>
</dbReference>
<gene>
    <name evidence="7" type="ORF">U9M48_015707</name>
</gene>
<evidence type="ECO:0000313" key="7">
    <source>
        <dbReference type="EMBL" id="WVZ66498.1"/>
    </source>
</evidence>
<reference evidence="7 8" key="1">
    <citation type="submission" date="2024-02" db="EMBL/GenBank/DDBJ databases">
        <title>High-quality chromosome-scale genome assembly of Pensacola bahiagrass (Paspalum notatum Flugge var. saurae).</title>
        <authorList>
            <person name="Vega J.M."/>
            <person name="Podio M."/>
            <person name="Orjuela J."/>
            <person name="Siena L.A."/>
            <person name="Pessino S.C."/>
            <person name="Combes M.C."/>
            <person name="Mariac C."/>
            <person name="Albertini E."/>
            <person name="Pupilli F."/>
            <person name="Ortiz J.P.A."/>
            <person name="Leblanc O."/>
        </authorList>
    </citation>
    <scope>NUCLEOTIDE SEQUENCE [LARGE SCALE GENOMIC DNA]</scope>
    <source>
        <strain evidence="7">R1</strain>
        <tissue evidence="7">Leaf</tissue>
    </source>
</reference>
<evidence type="ECO:0000256" key="3">
    <source>
        <dbReference type="PROSITE-ProRule" id="PRU00982"/>
    </source>
</evidence>
<dbReference type="InterPro" id="IPR043454">
    <property type="entry name" value="NPH3/RPT2-like"/>
</dbReference>
<keyword evidence="2" id="KW-0833">Ubl conjugation pathway</keyword>
<keyword evidence="4" id="KW-0175">Coiled coil</keyword>
<evidence type="ECO:0000256" key="1">
    <source>
        <dbReference type="ARBA" id="ARBA00004906"/>
    </source>
</evidence>
<feature type="region of interest" description="Disordered" evidence="5">
    <location>
        <begin position="598"/>
        <end position="618"/>
    </location>
</feature>
<dbReference type="SUPFAM" id="SSF54695">
    <property type="entry name" value="POZ domain"/>
    <property type="match status" value="1"/>
</dbReference>
<feature type="compositionally biased region" description="Basic and acidic residues" evidence="5">
    <location>
        <begin position="552"/>
        <end position="567"/>
    </location>
</feature>
<dbReference type="InterPro" id="IPR011333">
    <property type="entry name" value="SKP1/BTB/POZ_sf"/>
</dbReference>
<feature type="coiled-coil region" evidence="4">
    <location>
        <begin position="571"/>
        <end position="598"/>
    </location>
</feature>
<dbReference type="InterPro" id="IPR027356">
    <property type="entry name" value="NPH3_dom"/>
</dbReference>
<evidence type="ECO:0000256" key="5">
    <source>
        <dbReference type="SAM" id="MobiDB-lite"/>
    </source>
</evidence>
<dbReference type="PANTHER" id="PTHR32370">
    <property type="entry name" value="OS12G0117600 PROTEIN"/>
    <property type="match status" value="1"/>
</dbReference>
<feature type="region of interest" description="Disordered" evidence="5">
    <location>
        <begin position="534"/>
        <end position="567"/>
    </location>
</feature>
<evidence type="ECO:0000313" key="8">
    <source>
        <dbReference type="Proteomes" id="UP001341281"/>
    </source>
</evidence>
<dbReference type="AlphaFoldDB" id="A0AAQ3T4E9"/>
<comment type="similarity">
    <text evidence="3">Belongs to the NPH3 family.</text>
</comment>
<feature type="compositionally biased region" description="Basic and acidic residues" evidence="5">
    <location>
        <begin position="602"/>
        <end position="611"/>
    </location>
</feature>
<organism evidence="7 8">
    <name type="scientific">Paspalum notatum var. saurae</name>
    <dbReference type="NCBI Taxonomy" id="547442"/>
    <lineage>
        <taxon>Eukaryota</taxon>
        <taxon>Viridiplantae</taxon>
        <taxon>Streptophyta</taxon>
        <taxon>Embryophyta</taxon>
        <taxon>Tracheophyta</taxon>
        <taxon>Spermatophyta</taxon>
        <taxon>Magnoliopsida</taxon>
        <taxon>Liliopsida</taxon>
        <taxon>Poales</taxon>
        <taxon>Poaceae</taxon>
        <taxon>PACMAD clade</taxon>
        <taxon>Panicoideae</taxon>
        <taxon>Andropogonodae</taxon>
        <taxon>Paspaleae</taxon>
        <taxon>Paspalinae</taxon>
        <taxon>Paspalum</taxon>
    </lineage>
</organism>
<proteinExistence type="inferred from homology"/>
<dbReference type="Proteomes" id="UP001341281">
    <property type="component" value="Chromosome 03"/>
</dbReference>
<dbReference type="Gene3D" id="3.30.710.10">
    <property type="entry name" value="Potassium Channel Kv1.1, Chain A"/>
    <property type="match status" value="1"/>
</dbReference>